<accession>A0A432V3P9</accession>
<sequence>MTGSQRILIDLDRPQHWPADLVDVLETHHGALRSREVGPLSDRFDAAIYAIVDALAPYSVAGWHCTRLAAHEIEDIRSRGMALLDVDLVSRRVEAAIHHGLISVEHGERLKTANQAGERYRAGMLWFFFFPPAIAGEGGIGDLLRYWGGEAVYNSHDRHPEMGTVIAGVGRPAIVEAEIPVAWCGGDRGLRLAMNIGQRFVVARGIRSPNTLHVEDNIKRPLPPELIRQVHVFPAAEFLRLSGCASWSSPF</sequence>
<comment type="caution">
    <text evidence="1">The sequence shown here is derived from an EMBL/GenBank/DDBJ whole genome shotgun (WGS) entry which is preliminary data.</text>
</comment>
<dbReference type="Proteomes" id="UP000281647">
    <property type="component" value="Unassembled WGS sequence"/>
</dbReference>
<evidence type="ECO:0000313" key="1">
    <source>
        <dbReference type="EMBL" id="RUM96801.1"/>
    </source>
</evidence>
<organism evidence="1 2">
    <name type="scientific">Borborobacter arsenicus</name>
    <dbReference type="NCBI Taxonomy" id="1851146"/>
    <lineage>
        <taxon>Bacteria</taxon>
        <taxon>Pseudomonadati</taxon>
        <taxon>Pseudomonadota</taxon>
        <taxon>Alphaproteobacteria</taxon>
        <taxon>Hyphomicrobiales</taxon>
        <taxon>Phyllobacteriaceae</taxon>
        <taxon>Borborobacter</taxon>
    </lineage>
</organism>
<proteinExistence type="predicted"/>
<reference evidence="1 2" key="1">
    <citation type="submission" date="2018-11" db="EMBL/GenBank/DDBJ databases">
        <title>Pseudaminobacter arsenicus sp. nov., an arsenic-resistant bacterium isolated from arsenic-rich aquifers.</title>
        <authorList>
            <person name="Mu Y."/>
        </authorList>
    </citation>
    <scope>NUCLEOTIDE SEQUENCE [LARGE SCALE GENOMIC DNA]</scope>
    <source>
        <strain evidence="1 2">CB3</strain>
    </source>
</reference>
<name>A0A432V3P9_9HYPH</name>
<keyword evidence="2" id="KW-1185">Reference proteome</keyword>
<protein>
    <submittedName>
        <fullName evidence="1">Uncharacterized protein</fullName>
    </submittedName>
</protein>
<dbReference type="AlphaFoldDB" id="A0A432V3P9"/>
<dbReference type="RefSeq" id="WP_128627604.1">
    <property type="nucleotide sequence ID" value="NZ_RKST01000016.1"/>
</dbReference>
<dbReference type="OrthoDB" id="9801870at2"/>
<evidence type="ECO:0000313" key="2">
    <source>
        <dbReference type="Proteomes" id="UP000281647"/>
    </source>
</evidence>
<gene>
    <name evidence="1" type="ORF">EET67_16360</name>
</gene>
<dbReference type="EMBL" id="RKST01000016">
    <property type="protein sequence ID" value="RUM96801.1"/>
    <property type="molecule type" value="Genomic_DNA"/>
</dbReference>